<reference evidence="1" key="1">
    <citation type="submission" date="2021-05" db="EMBL/GenBank/DDBJ databases">
        <authorList>
            <person name="Scholz U."/>
            <person name="Mascher M."/>
            <person name="Fiebig A."/>
        </authorList>
    </citation>
    <scope>NUCLEOTIDE SEQUENCE [LARGE SCALE GENOMIC DNA]</scope>
</reference>
<accession>A0ACD5WTI5</accession>
<proteinExistence type="predicted"/>
<sequence>MQSYAITTFSLGLGARGNRSCRLAARRGERRPSLSCCWQQRPHGAALQRWRVSAETQHEVDDRLNRNPCDFYASVWGDFFLHHSGSAASSHEQTWMEGRVLI</sequence>
<name>A0ACD5WTI5_AVESA</name>
<organism evidence="1 2">
    <name type="scientific">Avena sativa</name>
    <name type="common">Oat</name>
    <dbReference type="NCBI Taxonomy" id="4498"/>
    <lineage>
        <taxon>Eukaryota</taxon>
        <taxon>Viridiplantae</taxon>
        <taxon>Streptophyta</taxon>
        <taxon>Embryophyta</taxon>
        <taxon>Tracheophyta</taxon>
        <taxon>Spermatophyta</taxon>
        <taxon>Magnoliopsida</taxon>
        <taxon>Liliopsida</taxon>
        <taxon>Poales</taxon>
        <taxon>Poaceae</taxon>
        <taxon>BOP clade</taxon>
        <taxon>Pooideae</taxon>
        <taxon>Poodae</taxon>
        <taxon>Poeae</taxon>
        <taxon>Poeae Chloroplast Group 1 (Aveneae type)</taxon>
        <taxon>Aveninae</taxon>
        <taxon>Avena</taxon>
    </lineage>
</organism>
<dbReference type="Proteomes" id="UP001732700">
    <property type="component" value="Chromosome 4C"/>
</dbReference>
<dbReference type="EnsemblPlants" id="AVESA.00010b.r2.4CG1262910.1">
    <property type="protein sequence ID" value="AVESA.00010b.r2.4CG1262910.1.CDS"/>
    <property type="gene ID" value="AVESA.00010b.r2.4CG1262910"/>
</dbReference>
<reference evidence="1" key="2">
    <citation type="submission" date="2025-09" db="UniProtKB">
        <authorList>
            <consortium name="EnsemblPlants"/>
        </authorList>
    </citation>
    <scope>IDENTIFICATION</scope>
</reference>
<evidence type="ECO:0000313" key="1">
    <source>
        <dbReference type="EnsemblPlants" id="AVESA.00010b.r2.4CG1262910.1.CDS"/>
    </source>
</evidence>
<evidence type="ECO:0000313" key="2">
    <source>
        <dbReference type="Proteomes" id="UP001732700"/>
    </source>
</evidence>
<protein>
    <submittedName>
        <fullName evidence="1">Uncharacterized protein</fullName>
    </submittedName>
</protein>
<keyword evidence="2" id="KW-1185">Reference proteome</keyword>